<dbReference type="Pfam" id="PF00593">
    <property type="entry name" value="TonB_dep_Rec_b-barrel"/>
    <property type="match status" value="1"/>
</dbReference>
<evidence type="ECO:0000256" key="2">
    <source>
        <dbReference type="ARBA" id="ARBA00022448"/>
    </source>
</evidence>
<dbReference type="InterPro" id="IPR037066">
    <property type="entry name" value="Plug_dom_sf"/>
</dbReference>
<proteinExistence type="inferred from homology"/>
<keyword evidence="14" id="KW-1185">Reference proteome</keyword>
<dbReference type="PANTHER" id="PTHR47234:SF3">
    <property type="entry name" value="SECRETIN_TONB SHORT N-TERMINAL DOMAIN-CONTAINING PROTEIN"/>
    <property type="match status" value="1"/>
</dbReference>
<evidence type="ECO:0000256" key="3">
    <source>
        <dbReference type="ARBA" id="ARBA00022452"/>
    </source>
</evidence>
<keyword evidence="13" id="KW-0675">Receptor</keyword>
<dbReference type="RefSeq" id="WP_191325332.1">
    <property type="nucleotide sequence ID" value="NZ_BMZP01000016.1"/>
</dbReference>
<feature type="signal peptide" evidence="10">
    <location>
        <begin position="1"/>
        <end position="27"/>
    </location>
</feature>
<dbReference type="PANTHER" id="PTHR47234">
    <property type="match status" value="1"/>
</dbReference>
<keyword evidence="6 8" id="KW-0472">Membrane</keyword>
<comment type="caution">
    <text evidence="13">The sequence shown here is derived from an EMBL/GenBank/DDBJ whole genome shotgun (WGS) entry which is preliminary data.</text>
</comment>
<accession>A0ABV7V7M3</accession>
<dbReference type="InterPro" id="IPR000531">
    <property type="entry name" value="Beta-barrel_TonB"/>
</dbReference>
<keyword evidence="2 8" id="KW-0813">Transport</keyword>
<comment type="subcellular location">
    <subcellularLocation>
        <location evidence="1 8">Cell outer membrane</location>
        <topology evidence="1 8">Multi-pass membrane protein</topology>
    </subcellularLocation>
</comment>
<name>A0ABV7V7M3_9SPHN</name>
<comment type="similarity">
    <text evidence="8 9">Belongs to the TonB-dependent receptor family.</text>
</comment>
<feature type="chain" id="PRO_5047538994" evidence="10">
    <location>
        <begin position="28"/>
        <end position="793"/>
    </location>
</feature>
<dbReference type="Gene3D" id="2.40.170.20">
    <property type="entry name" value="TonB-dependent receptor, beta-barrel domain"/>
    <property type="match status" value="1"/>
</dbReference>
<evidence type="ECO:0000256" key="10">
    <source>
        <dbReference type="SAM" id="SignalP"/>
    </source>
</evidence>
<organism evidence="13 14">
    <name type="scientific">Novosphingobium pokkalii</name>
    <dbReference type="NCBI Taxonomy" id="1770194"/>
    <lineage>
        <taxon>Bacteria</taxon>
        <taxon>Pseudomonadati</taxon>
        <taxon>Pseudomonadota</taxon>
        <taxon>Alphaproteobacteria</taxon>
        <taxon>Sphingomonadales</taxon>
        <taxon>Sphingomonadaceae</taxon>
        <taxon>Novosphingobium</taxon>
    </lineage>
</organism>
<dbReference type="PROSITE" id="PS52016">
    <property type="entry name" value="TONB_DEPENDENT_REC_3"/>
    <property type="match status" value="1"/>
</dbReference>
<reference evidence="14" key="1">
    <citation type="journal article" date="2019" name="Int. J. Syst. Evol. Microbiol.">
        <title>The Global Catalogue of Microorganisms (GCM) 10K type strain sequencing project: providing services to taxonomists for standard genome sequencing and annotation.</title>
        <authorList>
            <consortium name="The Broad Institute Genomics Platform"/>
            <consortium name="The Broad Institute Genome Sequencing Center for Infectious Disease"/>
            <person name="Wu L."/>
            <person name="Ma J."/>
        </authorList>
    </citation>
    <scope>NUCLEOTIDE SEQUENCE [LARGE SCALE GENOMIC DNA]</scope>
    <source>
        <strain evidence="14">KCTC 42224</strain>
    </source>
</reference>
<dbReference type="SUPFAM" id="SSF56935">
    <property type="entry name" value="Porins"/>
    <property type="match status" value="1"/>
</dbReference>
<dbReference type="Proteomes" id="UP001595683">
    <property type="component" value="Unassembled WGS sequence"/>
</dbReference>
<evidence type="ECO:0000256" key="8">
    <source>
        <dbReference type="PROSITE-ProRule" id="PRU01360"/>
    </source>
</evidence>
<dbReference type="Gene3D" id="2.170.130.10">
    <property type="entry name" value="TonB-dependent receptor, plug domain"/>
    <property type="match status" value="1"/>
</dbReference>
<evidence type="ECO:0000256" key="7">
    <source>
        <dbReference type="ARBA" id="ARBA00023237"/>
    </source>
</evidence>
<evidence type="ECO:0000256" key="4">
    <source>
        <dbReference type="ARBA" id="ARBA00022692"/>
    </source>
</evidence>
<evidence type="ECO:0000313" key="13">
    <source>
        <dbReference type="EMBL" id="MFC3673174.1"/>
    </source>
</evidence>
<evidence type="ECO:0000256" key="9">
    <source>
        <dbReference type="RuleBase" id="RU003357"/>
    </source>
</evidence>
<protein>
    <submittedName>
        <fullName evidence="13">TonB-dependent receptor plug domain-containing protein</fullName>
    </submittedName>
</protein>
<feature type="domain" description="TonB-dependent receptor-like beta-barrel" evidence="11">
    <location>
        <begin position="277"/>
        <end position="751"/>
    </location>
</feature>
<evidence type="ECO:0000256" key="5">
    <source>
        <dbReference type="ARBA" id="ARBA00023077"/>
    </source>
</evidence>
<dbReference type="Pfam" id="PF07715">
    <property type="entry name" value="Plug"/>
    <property type="match status" value="1"/>
</dbReference>
<dbReference type="EMBL" id="JBHRYE010000039">
    <property type="protein sequence ID" value="MFC3673174.1"/>
    <property type="molecule type" value="Genomic_DNA"/>
</dbReference>
<dbReference type="CDD" id="cd01347">
    <property type="entry name" value="ligand_gated_channel"/>
    <property type="match status" value="1"/>
</dbReference>
<dbReference type="InterPro" id="IPR036942">
    <property type="entry name" value="Beta-barrel_TonB_sf"/>
</dbReference>
<evidence type="ECO:0000256" key="6">
    <source>
        <dbReference type="ARBA" id="ARBA00023136"/>
    </source>
</evidence>
<evidence type="ECO:0000313" key="14">
    <source>
        <dbReference type="Proteomes" id="UP001595683"/>
    </source>
</evidence>
<dbReference type="InterPro" id="IPR012910">
    <property type="entry name" value="Plug_dom"/>
</dbReference>
<evidence type="ECO:0000259" key="12">
    <source>
        <dbReference type="Pfam" id="PF07715"/>
    </source>
</evidence>
<dbReference type="InterPro" id="IPR039426">
    <property type="entry name" value="TonB-dep_rcpt-like"/>
</dbReference>
<evidence type="ECO:0000256" key="1">
    <source>
        <dbReference type="ARBA" id="ARBA00004571"/>
    </source>
</evidence>
<gene>
    <name evidence="13" type="ORF">ACFOOT_17270</name>
</gene>
<keyword evidence="7 8" id="KW-0998">Cell outer membrane</keyword>
<keyword evidence="3 8" id="KW-1134">Transmembrane beta strand</keyword>
<evidence type="ECO:0000259" key="11">
    <source>
        <dbReference type="Pfam" id="PF00593"/>
    </source>
</evidence>
<keyword evidence="10" id="KW-0732">Signal</keyword>
<keyword evidence="4 8" id="KW-0812">Transmembrane</keyword>
<keyword evidence="5 9" id="KW-0798">TonB box</keyword>
<sequence>MINTNRYLFLAGAALALPLVAATPAFAAEADSAAPPADAEIVVTGTRAQNRTKLDTVAPVDVLTADALTRQGTTELGAAIANVAPSIDFPRSAGTDGTDSIRPATLRGLSPDQTLVLINGVRGHASALVNLNGSVGRGSAAVDLNTIPTLALGSVEVLRDGASAQYGSDAIAGVVNMRLREADHGGGAVVSYGLYDTQFNGARSARHITDGDTLTVGAWQGLKLGNNGGFLTVTGEFLNRLPTNRSDLDIRDTPNKVRSRIGDPKVQQGTGYINSSLPLGDSGWSAFLFGGYQFRDSTSAAFARNPSNANNVASVYPDGFLPLINVRSKDLTATTGLKGKWGEWDATIKLSYGRNRLDYRTLNSINSTLGASSPTNFYDGALIYDQWVGGIDASRAYDLGGTNLNVAWGVEGRREGYRINAGEQASYIRAEGASSSLSGGAQGFPGFQPGNALRVSRVSNAAYLDLEAKLPKVLTLGAAVRGEHYSDFGDIATGKVSARADFTRWFALRGAVSTGFRAPSLQQQYFTTTSSVLTNGVIVDTGTFPSTSAVAKSLGGQALRPEKSVNFSAGTVIRFGGFDLTVDGYLIKVRDGLGLSENLTLSAADQALLDVSAARFFVNGIHNTAKGIDAVAHYRHRTDSLGTFDLTLAGNVNKMTVDSVPANPVGTTALFARQRIVTITNGTPGEKVVGTLDWTLGKLGATARVTYYGNVIQPASTASGDFYTGQRAITDLEVRYKLLDRATISLGANNLLDIYPDKVPANLMATNGGVAFPFFSPFGFNGRFLYARLGVNW</sequence>
<feature type="domain" description="TonB-dependent receptor plug" evidence="12">
    <location>
        <begin position="53"/>
        <end position="174"/>
    </location>
</feature>